<dbReference type="InterPro" id="IPR013083">
    <property type="entry name" value="Znf_RING/FYVE/PHD"/>
</dbReference>
<evidence type="ECO:0000256" key="1">
    <source>
        <dbReference type="ARBA" id="ARBA00022723"/>
    </source>
</evidence>
<evidence type="ECO:0000259" key="5">
    <source>
        <dbReference type="PROSITE" id="PS50089"/>
    </source>
</evidence>
<dbReference type="SUPFAM" id="SSF57850">
    <property type="entry name" value="RING/U-box"/>
    <property type="match status" value="1"/>
</dbReference>
<organism evidence="6">
    <name type="scientific">Trametes gibbosa</name>
    <dbReference type="NCBI Taxonomy" id="160864"/>
    <lineage>
        <taxon>Eukaryota</taxon>
        <taxon>Fungi</taxon>
        <taxon>Dikarya</taxon>
        <taxon>Basidiomycota</taxon>
        <taxon>Agaricomycotina</taxon>
        <taxon>Agaricomycetes</taxon>
        <taxon>Polyporales</taxon>
        <taxon>Polyporaceae</taxon>
        <taxon>Trametes</taxon>
    </lineage>
</organism>
<proteinExistence type="evidence at transcript level"/>
<dbReference type="InterPro" id="IPR027370">
    <property type="entry name" value="Znf-RING_euk"/>
</dbReference>
<accession>A0A6G6FQI4</accession>
<sequence length="130" mass="14736">MLVLHPNSQCDVCLDNYTAFREPNVITCGHVFCRRCLQSLVRPSCPLCRTPFFEQDVRRLHVDKATLPSSTPLSSPPDLESVDRARQFQTQLTRMIRGGATASDLYEVQSELKPWLSTQEPDDVRQSPTS</sequence>
<dbReference type="PROSITE" id="PS00518">
    <property type="entry name" value="ZF_RING_1"/>
    <property type="match status" value="1"/>
</dbReference>
<reference evidence="6" key="1">
    <citation type="journal article" date="2019" name="J. For. Res.">
        <title>Expression and analysis of zinc finger family gene in Lenzites gibbosa.</title>
        <authorList>
            <person name="Zhang J."/>
            <person name="Chi Y."/>
            <person name="Li S."/>
            <person name="Zhang J."/>
            <person name="Chen J."/>
        </authorList>
    </citation>
    <scope>NUCLEOTIDE SEQUENCE</scope>
    <source>
        <strain evidence="6">ZnF131</strain>
    </source>
</reference>
<dbReference type="InterPro" id="IPR001841">
    <property type="entry name" value="Znf_RING"/>
</dbReference>
<keyword evidence="3" id="KW-0862">Zinc</keyword>
<dbReference type="GO" id="GO:0008270">
    <property type="term" value="F:zinc ion binding"/>
    <property type="evidence" value="ECO:0007669"/>
    <property type="project" value="UniProtKB-KW"/>
</dbReference>
<feature type="domain" description="RING-type" evidence="5">
    <location>
        <begin position="10"/>
        <end position="49"/>
    </location>
</feature>
<dbReference type="Pfam" id="PF13445">
    <property type="entry name" value="zf-RING_UBOX"/>
    <property type="match status" value="1"/>
</dbReference>
<evidence type="ECO:0000313" key="6">
    <source>
        <dbReference type="EMBL" id="QIE48538.1"/>
    </source>
</evidence>
<dbReference type="InterPro" id="IPR017907">
    <property type="entry name" value="Znf_RING_CS"/>
</dbReference>
<evidence type="ECO:0000256" key="4">
    <source>
        <dbReference type="PROSITE-ProRule" id="PRU00175"/>
    </source>
</evidence>
<dbReference type="SMART" id="SM00184">
    <property type="entry name" value="RING"/>
    <property type="match status" value="1"/>
</dbReference>
<dbReference type="EMBL" id="MK805265">
    <property type="protein sequence ID" value="QIE48538.1"/>
    <property type="molecule type" value="mRNA"/>
</dbReference>
<dbReference type="PROSITE" id="PS50089">
    <property type="entry name" value="ZF_RING_2"/>
    <property type="match status" value="1"/>
</dbReference>
<name>A0A6G6FQI4_9APHY</name>
<keyword evidence="1" id="KW-0479">Metal-binding</keyword>
<keyword evidence="2 4" id="KW-0863">Zinc-finger</keyword>
<dbReference type="Gene3D" id="3.30.40.10">
    <property type="entry name" value="Zinc/RING finger domain, C3HC4 (zinc finger)"/>
    <property type="match status" value="1"/>
</dbReference>
<protein>
    <recommendedName>
        <fullName evidence="5">RING-type domain-containing protein</fullName>
    </recommendedName>
</protein>
<evidence type="ECO:0000256" key="2">
    <source>
        <dbReference type="ARBA" id="ARBA00022771"/>
    </source>
</evidence>
<dbReference type="AlphaFoldDB" id="A0A6G6FQI4"/>
<evidence type="ECO:0000256" key="3">
    <source>
        <dbReference type="ARBA" id="ARBA00022833"/>
    </source>
</evidence>
<dbReference type="OrthoDB" id="6105938at2759"/>